<dbReference type="Pfam" id="PF10344">
    <property type="entry name" value="Hobbit"/>
    <property type="match status" value="1"/>
</dbReference>
<dbReference type="EMBL" id="KN824288">
    <property type="protein sequence ID" value="KIM29493.1"/>
    <property type="molecule type" value="Genomic_DNA"/>
</dbReference>
<feature type="compositionally biased region" description="Low complexity" evidence="1">
    <location>
        <begin position="2747"/>
        <end position="2766"/>
    </location>
</feature>
<feature type="domain" description="FMP27 WPPW motif-containing RBG unit" evidence="5">
    <location>
        <begin position="1774"/>
        <end position="2218"/>
    </location>
</feature>
<dbReference type="InterPro" id="IPR019449">
    <property type="entry name" value="FMP27_WPPW_RBG"/>
</dbReference>
<evidence type="ECO:0000256" key="1">
    <source>
        <dbReference type="SAM" id="MobiDB-lite"/>
    </source>
</evidence>
<keyword evidence="2" id="KW-1133">Transmembrane helix</keyword>
<sequence length="2839" mass="317371">MIHIATISVLFIAAVVQVYPSLIPELPVRVPTWLMYTFYALLVLRWPVAPFVLNKLSKGTTLVDSVSLRSIRGIRFTIPGLVRVECDRLGYSINLLGRKANRRIGITFNGLRLTILHIPSKNKQEPPTRRLRSLTIDEPSPLPHETHELSLKKAAPFLEWLKSVLPDQWVLYLDEASRAFLRRFFSIFVDFCLQVAPQIISTLSIRFTSVHLTLVELNGLNFTFSDASLGVSVSLQVVPEHQMTDEQRREMKAAQRSKAKSWRDRLSGSVSRTVMASWKGRQGTASVSFKLNNFTLFNPAPVPLRRHRAQSSVSIESAGFSQFTDIDVEAPENAVVHISGETEISARCDFDPRKGKVAYHSTRIHSRVPDVTVFVDVLQALINDIQSMMPASPTTPTDDHSNPSSPLPQTPLTAPMQSAPATPMLSPPMSPTYSLPSPRLRRAGKPKNRNLMQYFNSAGVEVSRFIVQYTSTKSKEPIQYKSQIIGLDFGIKLSDPKQDEIHTKWLGKGGRPTLETCKAWFRFTDVIVHRDHDLTSEDGHIRIAKTAGLNAEILLHQFPTPLLQRKGDATEPFIACEIDMESIEATENLNLIRKRLARPSTAKPSNNEQIQQQLRLQSVPKLAIDIRVGDIKGRIICDDEKAFDQDVALDIQLDAAEIHIRSDYDQFKAPQKTSKTRGTRASDCFPSYNFTIQAMIHSPCVRTTYATADEDYPSLARPKLGAPSHGGFSRLEDPILLLEGLEFQTTGNLLGKWVGEEIVLDQSSLMAEAQLIVDVFHIELWTLSSLEALKYFLYQLKVARSKSTRRGPANPPPEADPIEALPTGIQFQAAIAQFSIGATGKDINPDCDLDLYRGLLFSTALTVRYSSVVSVKHNSRARERFKLASEREKLRLPEDLLMQAFAHANEADGPKERSALVETVLSNTLLRRVVGNQFGVDESALDTPVARVGKEAITLSIPRTSAKIALTRRSTPEHELVDKAKINLDIKIIDGHVQLLDAYCGLLAAQTVRHLFGIQTRHKAKESVAHTTNTTSTSKIQVAVHGRISAAQFICQLPLKQIIQARWNVLSFNLTDTKSVELKWTSASVLIPSGLYRKNHDRRWEELMRLPMWRIGVTLDPATREPSIDVQGEYARIRIPNGYVPADTILSITLAVKAAKHLTMITPTGVYSQMPTPPSEPAKKVPCINLKINGLIFEATDSPMDARLNLAFRHNIMAQRMRLEHEDAFDAKVAKIEAAANDGSNIRRTDEWNFTGEHSVGINEARHRLRELFSNLWINQIQDARATAMAREESITMRFRDSKFVDNESGLPVSLYVPPSYPPLFRFTLNGVVASIRSPGWSEDQRASFMEDLGNGIPRNTEFTLLVPLHIELAVDSARLVFRDLPLPILNVPPSADNKSLTFVTDLVIGEEIGPEDSVRWVQTDVSAEDADALGTAAFNVLIPKTTMPVKTYAQPEVNVSTQGITDLCWGVSFLPIMQEVMKVIDNLSTPPADPSPPLGFWDKLRLIMHWRANIQFSGEVHIHLKGSRDAWKTSGNAVGVALCAKRNTRITVGHPNPENELIQFLSDDMLIVIPSLKHFENAPSGLSTLDYELGPASRQPQKVIAKLVNGVRIGSSFMFERACTSDCGKCPKDADAFHRSCRIFDFKPHYEVAFRVDSEDKGKDSFLGFRSDFIHCGFSMHSPITPESFEHADPNSIHLTPRVFARFWQILKLFDNALALPIRQGKIWPGTRPQSEKFGRHLATIKMRLCMDNLAIAHTYKQDSQDSWGNGEVPAVGVKALVKSLRADLHLRDQEIRSQNPENDGSNPFKYRKDKALYGAEVRMTDIYLRGVVAVYREPDLQSVVTNAHPDFESPYNVAPIASTNDPAFDKDDYMELDWLPTDQFPKFYMGEVASCPEFSFVKKIELVRQPADDPAQGASKMSKFGSEPSHECIMGGELDPRQVQLSMATDRKKDLEAELEALEPSDALYKTRQASLVQRIALLSAYIEKLLHPPPSATPSRLDAEMHGNWTANDWDAFDNRYYVHAPKLSLSNGTRNILLQYYYESRRRRGFEYHMASSAVRFIRDHTMAPEVIKEEPLPEPEVPEPLPPVRNKSTKGVKRLFVRQPEARKMQDAVAGPADIDIHIGIFEQTQSQPTHFCLLFKPQIVLRSNLDDESVIIISANDAAIQITNVMDKKIDDPVDGHMLTKMHFILSGMQIFSPSTLYSSPSTGVQLPFEVFLDDLCETVEYDRLVLHTSCVVQYDKYNRLRLRTASQTTPQSDMLLANVRSFVLQANSDHFSSLYNVVTDLLLYSDPSNRTRLDRLEAFILNEDISDSTTTATEIAIRQRRIRSLSEQLNDYSLREGDLRPSDRLEMNRIAAQLLSQTEELGLIFDAVQTVQDRDELASQSKVGIRLEATSPELTWNLMDRDGSLLAKLALRSMDFLWISSQDGSSANRLKIKDLEAIDGRANAKFPEMISKQKKWLQENPMAKSNTLLEVVWNTAAPVGGISILTNFALSFHPINVQFDASVGHKIQTYVFPKDRSLRYHSSPESNDMDSDSDEESIVPSRKSLDERGGRSMLKAPKVSLSRSSSHSDLGRAANEDRLQLRRVPSHGGLGSSSKQPAGSNGVVVKPKLNDGVAEMRARSAENRTFVSARINASGLCLSFRRDKDLSVIIPDINDLRFETPELVFGNRTCSFRDILQEFKWELISKTGNVLLSSNGLKSFNFSGIKDRLLPGKRHAAHTRLEAPKPIHRQIGHVKDAQPSLSSSSNSSISDASSTLANSDIPPGRKSTSSLHTLKGSRRMGSVDSGSSQKTSDQGHGDDPEVPAPRRKLLSLLQRTGSPRSSPSRVSLMYVT</sequence>
<keyword evidence="2" id="KW-0472">Membrane</keyword>
<name>A0A0C2WTK5_SERVB</name>
<accession>A0A0C2WTK5</accession>
<proteinExistence type="predicted"/>
<feature type="domain" description="FMP27/BLTP2/Hobbit GFWDK motif-containing RBG unit" evidence="3">
    <location>
        <begin position="1380"/>
        <end position="1530"/>
    </location>
</feature>
<reference evidence="7" key="2">
    <citation type="submission" date="2015-01" db="EMBL/GenBank/DDBJ databases">
        <title>Evolutionary Origins and Diversification of the Mycorrhizal Mutualists.</title>
        <authorList>
            <consortium name="DOE Joint Genome Institute"/>
            <consortium name="Mycorrhizal Genomics Consortium"/>
            <person name="Kohler A."/>
            <person name="Kuo A."/>
            <person name="Nagy L.G."/>
            <person name="Floudas D."/>
            <person name="Copeland A."/>
            <person name="Barry K.W."/>
            <person name="Cichocki N."/>
            <person name="Veneault-Fourrey C."/>
            <person name="LaButti K."/>
            <person name="Lindquist E.A."/>
            <person name="Lipzen A."/>
            <person name="Lundell T."/>
            <person name="Morin E."/>
            <person name="Murat C."/>
            <person name="Riley R."/>
            <person name="Ohm R."/>
            <person name="Sun H."/>
            <person name="Tunlid A."/>
            <person name="Henrissat B."/>
            <person name="Grigoriev I.V."/>
            <person name="Hibbett D.S."/>
            <person name="Martin F."/>
        </authorList>
    </citation>
    <scope>NUCLEOTIDE SEQUENCE [LARGE SCALE GENOMIC DNA]</scope>
    <source>
        <strain evidence="7">MAFF 305830</strain>
    </source>
</reference>
<feature type="region of interest" description="Disordered" evidence="1">
    <location>
        <begin position="2525"/>
        <end position="2612"/>
    </location>
</feature>
<evidence type="ECO:0000259" key="5">
    <source>
        <dbReference type="SMART" id="SM01216"/>
    </source>
</evidence>
<dbReference type="PANTHER" id="PTHR15678">
    <property type="entry name" value="ANTIGEN MLAA-22-RELATED"/>
    <property type="match status" value="1"/>
</dbReference>
<dbReference type="SMART" id="SM01216">
    <property type="entry name" value="Fmp27_WPPW"/>
    <property type="match status" value="1"/>
</dbReference>
<dbReference type="OrthoDB" id="1562405at2759"/>
<dbReference type="PANTHER" id="PTHR15678:SF6">
    <property type="entry name" value="BRIDGE-LIKE LIPID TRANSFER PROTEIN FAMILY MEMBER 2"/>
    <property type="match status" value="1"/>
</dbReference>
<evidence type="ECO:0000259" key="3">
    <source>
        <dbReference type="SMART" id="SM01214"/>
    </source>
</evidence>
<dbReference type="InterPro" id="IPR019415">
    <property type="entry name" value="FMP27_SW_RBG"/>
</dbReference>
<evidence type="ECO:0000256" key="2">
    <source>
        <dbReference type="SAM" id="Phobius"/>
    </source>
</evidence>
<feature type="region of interest" description="Disordered" evidence="1">
    <location>
        <begin position="388"/>
        <end position="433"/>
    </location>
</feature>
<feature type="domain" description="FMP27 SW motif-containing RBG unit" evidence="4">
    <location>
        <begin position="1260"/>
        <end position="1362"/>
    </location>
</feature>
<organism evidence="6 7">
    <name type="scientific">Serendipita vermifera MAFF 305830</name>
    <dbReference type="NCBI Taxonomy" id="933852"/>
    <lineage>
        <taxon>Eukaryota</taxon>
        <taxon>Fungi</taxon>
        <taxon>Dikarya</taxon>
        <taxon>Basidiomycota</taxon>
        <taxon>Agaricomycotina</taxon>
        <taxon>Agaricomycetes</taxon>
        <taxon>Sebacinales</taxon>
        <taxon>Serendipitaceae</taxon>
        <taxon>Serendipita</taxon>
    </lineage>
</organism>
<evidence type="ECO:0000313" key="7">
    <source>
        <dbReference type="Proteomes" id="UP000054097"/>
    </source>
</evidence>
<feature type="region of interest" description="Disordered" evidence="1">
    <location>
        <begin position="2742"/>
        <end position="2839"/>
    </location>
</feature>
<dbReference type="InterPro" id="IPR045167">
    <property type="entry name" value="Hobbit"/>
</dbReference>
<feature type="compositionally biased region" description="Polar residues" evidence="1">
    <location>
        <begin position="410"/>
        <end position="420"/>
    </location>
</feature>
<evidence type="ECO:0000259" key="4">
    <source>
        <dbReference type="SMART" id="SM01215"/>
    </source>
</evidence>
<dbReference type="InterPro" id="IPR019441">
    <property type="entry name" value="FMP27/BLTP2/Hobbit_GFWDK_RBG"/>
</dbReference>
<keyword evidence="7" id="KW-1185">Reference proteome</keyword>
<dbReference type="HOGENOM" id="CLU_000202_1_0_1"/>
<dbReference type="Proteomes" id="UP000054097">
    <property type="component" value="Unassembled WGS sequence"/>
</dbReference>
<reference evidence="6 7" key="1">
    <citation type="submission" date="2014-04" db="EMBL/GenBank/DDBJ databases">
        <authorList>
            <consortium name="DOE Joint Genome Institute"/>
            <person name="Kuo A."/>
            <person name="Zuccaro A."/>
            <person name="Kohler A."/>
            <person name="Nagy L.G."/>
            <person name="Floudas D."/>
            <person name="Copeland A."/>
            <person name="Barry K.W."/>
            <person name="Cichocki N."/>
            <person name="Veneault-Fourrey C."/>
            <person name="LaButti K."/>
            <person name="Lindquist E.A."/>
            <person name="Lipzen A."/>
            <person name="Lundell T."/>
            <person name="Morin E."/>
            <person name="Murat C."/>
            <person name="Sun H."/>
            <person name="Tunlid A."/>
            <person name="Henrissat B."/>
            <person name="Grigoriev I.V."/>
            <person name="Hibbett D.S."/>
            <person name="Martin F."/>
            <person name="Nordberg H.P."/>
            <person name="Cantor M.N."/>
            <person name="Hua S.X."/>
        </authorList>
    </citation>
    <scope>NUCLEOTIDE SEQUENCE [LARGE SCALE GENOMIC DNA]</scope>
    <source>
        <strain evidence="6 7">MAFF 305830</strain>
    </source>
</reference>
<keyword evidence="2" id="KW-0812">Transmembrane</keyword>
<feature type="compositionally biased region" description="Acidic residues" evidence="1">
    <location>
        <begin position="2534"/>
        <end position="2544"/>
    </location>
</feature>
<gene>
    <name evidence="6" type="ORF">M408DRAFT_67676</name>
</gene>
<feature type="compositionally biased region" description="Polar residues" evidence="1">
    <location>
        <begin position="2820"/>
        <end position="2832"/>
    </location>
</feature>
<protein>
    <recommendedName>
        <fullName evidence="8">FMP27 GFWDK domain-containing protein</fullName>
    </recommendedName>
</protein>
<evidence type="ECO:0008006" key="8">
    <source>
        <dbReference type="Google" id="ProtNLM"/>
    </source>
</evidence>
<dbReference type="SMART" id="SM01215">
    <property type="entry name" value="Fmp27_SW"/>
    <property type="match status" value="1"/>
</dbReference>
<dbReference type="SMART" id="SM01214">
    <property type="entry name" value="Fmp27_GFWDK"/>
    <property type="match status" value="1"/>
</dbReference>
<evidence type="ECO:0000313" key="6">
    <source>
        <dbReference type="EMBL" id="KIM29493.1"/>
    </source>
</evidence>
<dbReference type="STRING" id="933852.A0A0C2WTK5"/>
<feature type="transmembrane region" description="Helical" evidence="2">
    <location>
        <begin position="30"/>
        <end position="48"/>
    </location>
</feature>